<gene>
    <name evidence="5" type="ORF">PghCCS26_23200</name>
</gene>
<evidence type="ECO:0000256" key="2">
    <source>
        <dbReference type="ARBA" id="ARBA00023125"/>
    </source>
</evidence>
<dbReference type="EMBL" id="BTCL01000006">
    <property type="protein sequence ID" value="GMK45192.1"/>
    <property type="molecule type" value="Genomic_DNA"/>
</dbReference>
<proteinExistence type="predicted"/>
<dbReference type="InterPro" id="IPR018062">
    <property type="entry name" value="HTH_AraC-typ_CS"/>
</dbReference>
<dbReference type="InterPro" id="IPR018060">
    <property type="entry name" value="HTH_AraC"/>
</dbReference>
<dbReference type="InterPro" id="IPR020449">
    <property type="entry name" value="Tscrpt_reg_AraC-type_HTH"/>
</dbReference>
<dbReference type="InterPro" id="IPR014710">
    <property type="entry name" value="RmlC-like_jellyroll"/>
</dbReference>
<dbReference type="Gene3D" id="1.10.10.60">
    <property type="entry name" value="Homeodomain-like"/>
    <property type="match status" value="2"/>
</dbReference>
<evidence type="ECO:0000256" key="3">
    <source>
        <dbReference type="ARBA" id="ARBA00023163"/>
    </source>
</evidence>
<dbReference type="PRINTS" id="PR00032">
    <property type="entry name" value="HTHARAC"/>
</dbReference>
<dbReference type="PROSITE" id="PS01124">
    <property type="entry name" value="HTH_ARAC_FAMILY_2"/>
    <property type="match status" value="1"/>
</dbReference>
<comment type="caution">
    <text evidence="5">The sequence shown here is derived from an EMBL/GenBank/DDBJ whole genome shotgun (WGS) entry which is preliminary data.</text>
</comment>
<accession>A0ABQ6NJA7</accession>
<dbReference type="InterPro" id="IPR037923">
    <property type="entry name" value="HTH-like"/>
</dbReference>
<name>A0ABQ6NJA7_9BACL</name>
<evidence type="ECO:0000313" key="6">
    <source>
        <dbReference type="Proteomes" id="UP001285921"/>
    </source>
</evidence>
<dbReference type="SUPFAM" id="SSF51215">
    <property type="entry name" value="Regulatory protein AraC"/>
    <property type="match status" value="1"/>
</dbReference>
<dbReference type="InterPro" id="IPR009057">
    <property type="entry name" value="Homeodomain-like_sf"/>
</dbReference>
<sequence>MVQAKRLFEYEYRRTSRDYFREVFHAHSQMELTYVHEGRGLLIIDGKSYSIEPNTLLVFPPLQMHRIQIQVTEAEPFIRSVLLFEPAVLHGYLNDFPSLKSFFQRLMLQQANVHPVNAMPESEPFVALLRQFSLTMGGKREADFEENMGVFLLSLVHQLKQSPDGESAYLKKHNLHVEEIIGWIEKHYMEPFRLEDLAGELHLSPYHVAHLFKESTGTTIVAYTQATRIRHACSLLRKTSLPLSEIGYRVGIANPSYFSKIFRQIMGVAPLTYRQHLIK</sequence>
<reference evidence="5 6" key="1">
    <citation type="submission" date="2023-05" db="EMBL/GenBank/DDBJ databases">
        <title>Draft genome of Paenibacillus sp. CCS26.</title>
        <authorList>
            <person name="Akita H."/>
            <person name="Shinto Y."/>
            <person name="Kimura Z."/>
        </authorList>
    </citation>
    <scope>NUCLEOTIDE SEQUENCE [LARGE SCALE GENOMIC DNA]</scope>
    <source>
        <strain evidence="5 6">CCS26</strain>
    </source>
</reference>
<protein>
    <submittedName>
        <fullName evidence="5">AraC family transcriptional regulator</fullName>
    </submittedName>
</protein>
<keyword evidence="2" id="KW-0238">DNA-binding</keyword>
<keyword evidence="1" id="KW-0805">Transcription regulation</keyword>
<dbReference type="Pfam" id="PF12833">
    <property type="entry name" value="HTH_18"/>
    <property type="match status" value="1"/>
</dbReference>
<dbReference type="PROSITE" id="PS00041">
    <property type="entry name" value="HTH_ARAC_FAMILY_1"/>
    <property type="match status" value="1"/>
</dbReference>
<dbReference type="SUPFAM" id="SSF46689">
    <property type="entry name" value="Homeodomain-like"/>
    <property type="match status" value="2"/>
</dbReference>
<dbReference type="PANTHER" id="PTHR43280">
    <property type="entry name" value="ARAC-FAMILY TRANSCRIPTIONAL REGULATOR"/>
    <property type="match status" value="1"/>
</dbReference>
<dbReference type="SMART" id="SM00342">
    <property type="entry name" value="HTH_ARAC"/>
    <property type="match status" value="1"/>
</dbReference>
<dbReference type="Pfam" id="PF02311">
    <property type="entry name" value="AraC_binding"/>
    <property type="match status" value="1"/>
</dbReference>
<feature type="domain" description="HTH araC/xylS-type" evidence="4">
    <location>
        <begin position="178"/>
        <end position="276"/>
    </location>
</feature>
<dbReference type="PANTHER" id="PTHR43280:SF2">
    <property type="entry name" value="HTH-TYPE TRANSCRIPTIONAL REGULATOR EXSA"/>
    <property type="match status" value="1"/>
</dbReference>
<evidence type="ECO:0000313" key="5">
    <source>
        <dbReference type="EMBL" id="GMK45192.1"/>
    </source>
</evidence>
<dbReference type="InterPro" id="IPR003313">
    <property type="entry name" value="AraC-bd"/>
</dbReference>
<evidence type="ECO:0000259" key="4">
    <source>
        <dbReference type="PROSITE" id="PS01124"/>
    </source>
</evidence>
<dbReference type="Proteomes" id="UP001285921">
    <property type="component" value="Unassembled WGS sequence"/>
</dbReference>
<dbReference type="RefSeq" id="WP_127491897.1">
    <property type="nucleotide sequence ID" value="NZ_BTCL01000006.1"/>
</dbReference>
<keyword evidence="6" id="KW-1185">Reference proteome</keyword>
<evidence type="ECO:0000256" key="1">
    <source>
        <dbReference type="ARBA" id="ARBA00023015"/>
    </source>
</evidence>
<dbReference type="Gene3D" id="2.60.120.10">
    <property type="entry name" value="Jelly Rolls"/>
    <property type="match status" value="1"/>
</dbReference>
<keyword evidence="3" id="KW-0804">Transcription</keyword>
<organism evidence="5 6">
    <name type="scientific">Paenibacillus glycanilyticus</name>
    <dbReference type="NCBI Taxonomy" id="126569"/>
    <lineage>
        <taxon>Bacteria</taxon>
        <taxon>Bacillati</taxon>
        <taxon>Bacillota</taxon>
        <taxon>Bacilli</taxon>
        <taxon>Bacillales</taxon>
        <taxon>Paenibacillaceae</taxon>
        <taxon>Paenibacillus</taxon>
    </lineage>
</organism>